<reference evidence="2" key="1">
    <citation type="journal article" date="2014" name="Front. Microbiol.">
        <title>High frequency of phylogenetically diverse reductive dehalogenase-homologous genes in deep subseafloor sedimentary metagenomes.</title>
        <authorList>
            <person name="Kawai M."/>
            <person name="Futagami T."/>
            <person name="Toyoda A."/>
            <person name="Takaki Y."/>
            <person name="Nishi S."/>
            <person name="Hori S."/>
            <person name="Arai W."/>
            <person name="Tsubouchi T."/>
            <person name="Morono Y."/>
            <person name="Uchiyama I."/>
            <person name="Ito T."/>
            <person name="Fujiyama A."/>
            <person name="Inagaki F."/>
            <person name="Takami H."/>
        </authorList>
    </citation>
    <scope>NUCLEOTIDE SEQUENCE</scope>
    <source>
        <strain evidence="2">Expedition CK06-06</strain>
    </source>
</reference>
<accession>X0WES0</accession>
<dbReference type="InterPro" id="IPR046342">
    <property type="entry name" value="CBS_dom_sf"/>
</dbReference>
<dbReference type="InterPro" id="IPR050368">
    <property type="entry name" value="ClC-type_chloride_channel"/>
</dbReference>
<evidence type="ECO:0000259" key="1">
    <source>
        <dbReference type="PROSITE" id="PS51371"/>
    </source>
</evidence>
<comment type="caution">
    <text evidence="2">The sequence shown here is derived from an EMBL/GenBank/DDBJ whole genome shotgun (WGS) entry which is preliminary data.</text>
</comment>
<dbReference type="PANTHER" id="PTHR43427">
    <property type="entry name" value="CHLORIDE CHANNEL PROTEIN CLC-E"/>
    <property type="match status" value="1"/>
</dbReference>
<dbReference type="AlphaFoldDB" id="X0WES0"/>
<feature type="non-terminal residue" evidence="2">
    <location>
        <position position="1"/>
    </location>
</feature>
<gene>
    <name evidence="2" type="ORF">S01H1_47629</name>
</gene>
<sequence>YEKQLPSRLEAPSKLGNMASAILRHLTVGQALQDRPDGKLVTVNADMTLGELIEEFAYSNQACFPVVDHEQLMTGVIDSRNIRRIVTETGMADLIIARDIEIPATTVTMNESLLSALNNLVKSKSDEIVVVDEHESRRPISPLSRNDIIATYNRQIVGQIEADSSPND</sequence>
<dbReference type="Pfam" id="PF00571">
    <property type="entry name" value="CBS"/>
    <property type="match status" value="1"/>
</dbReference>
<dbReference type="EMBL" id="BARS01030539">
    <property type="protein sequence ID" value="GAG22998.1"/>
    <property type="molecule type" value="Genomic_DNA"/>
</dbReference>
<dbReference type="SMART" id="SM00116">
    <property type="entry name" value="CBS"/>
    <property type="match status" value="2"/>
</dbReference>
<dbReference type="InterPro" id="IPR000644">
    <property type="entry name" value="CBS_dom"/>
</dbReference>
<evidence type="ECO:0000313" key="2">
    <source>
        <dbReference type="EMBL" id="GAG22998.1"/>
    </source>
</evidence>
<dbReference type="PROSITE" id="PS51371">
    <property type="entry name" value="CBS"/>
    <property type="match status" value="1"/>
</dbReference>
<dbReference type="Gene3D" id="3.10.580.10">
    <property type="entry name" value="CBS-domain"/>
    <property type="match status" value="1"/>
</dbReference>
<feature type="domain" description="CBS" evidence="1">
    <location>
        <begin position="34"/>
        <end position="94"/>
    </location>
</feature>
<protein>
    <recommendedName>
        <fullName evidence="1">CBS domain-containing protein</fullName>
    </recommendedName>
</protein>
<dbReference type="SUPFAM" id="SSF54631">
    <property type="entry name" value="CBS-domain pair"/>
    <property type="match status" value="1"/>
</dbReference>
<organism evidence="2">
    <name type="scientific">marine sediment metagenome</name>
    <dbReference type="NCBI Taxonomy" id="412755"/>
    <lineage>
        <taxon>unclassified sequences</taxon>
        <taxon>metagenomes</taxon>
        <taxon>ecological metagenomes</taxon>
    </lineage>
</organism>
<proteinExistence type="predicted"/>
<name>X0WES0_9ZZZZ</name>